<feature type="transmembrane region" description="Helical" evidence="6">
    <location>
        <begin position="329"/>
        <end position="348"/>
    </location>
</feature>
<keyword evidence="5 6" id="KW-0472">Membrane</keyword>
<keyword evidence="2" id="KW-1003">Cell membrane</keyword>
<proteinExistence type="predicted"/>
<dbReference type="Proteomes" id="UP000278162">
    <property type="component" value="Unassembled WGS sequence"/>
</dbReference>
<evidence type="ECO:0000256" key="3">
    <source>
        <dbReference type="ARBA" id="ARBA00022692"/>
    </source>
</evidence>
<dbReference type="AlphaFoldDB" id="A0A3M8TN40"/>
<evidence type="ECO:0000256" key="4">
    <source>
        <dbReference type="ARBA" id="ARBA00022989"/>
    </source>
</evidence>
<keyword evidence="7" id="KW-0813">Transport</keyword>
<protein>
    <submittedName>
        <fullName evidence="7">Sugar transporter</fullName>
    </submittedName>
</protein>
<dbReference type="GO" id="GO:0005886">
    <property type="term" value="C:plasma membrane"/>
    <property type="evidence" value="ECO:0007669"/>
    <property type="project" value="UniProtKB-SubCell"/>
</dbReference>
<feature type="transmembrane region" description="Helical" evidence="6">
    <location>
        <begin position="360"/>
        <end position="379"/>
    </location>
</feature>
<dbReference type="PANTHER" id="PTHR30250:SF11">
    <property type="entry name" value="O-ANTIGEN TRANSPORTER-RELATED"/>
    <property type="match status" value="1"/>
</dbReference>
<feature type="transmembrane region" description="Helical" evidence="6">
    <location>
        <begin position="14"/>
        <end position="38"/>
    </location>
</feature>
<gene>
    <name evidence="7" type="ORF">EFK07_06380</name>
</gene>
<reference evidence="7 8" key="1">
    <citation type="submission" date="2018-10" db="EMBL/GenBank/DDBJ databases">
        <title>An outbreak of IMP-63 producing strain in France.</title>
        <authorList>
            <person name="Bour M."/>
            <person name="Liapis E."/>
            <person name="Plesiat P."/>
        </authorList>
    </citation>
    <scope>NUCLEOTIDE SEQUENCE [LARGE SCALE GENOMIC DNA]</scope>
    <source>
        <strain evidence="7 8">12917</strain>
    </source>
</reference>
<dbReference type="InterPro" id="IPR050833">
    <property type="entry name" value="Poly_Biosynth_Transport"/>
</dbReference>
<comment type="caution">
    <text evidence="7">The sequence shown here is derived from an EMBL/GenBank/DDBJ whole genome shotgun (WGS) entry which is preliminary data.</text>
</comment>
<feature type="transmembrane region" description="Helical" evidence="6">
    <location>
        <begin position="290"/>
        <end position="317"/>
    </location>
</feature>
<keyword evidence="7" id="KW-0762">Sugar transport</keyword>
<organism evidence="7 8">
    <name type="scientific">Pseudomonas putida</name>
    <name type="common">Arthrobacter siderocapsulatus</name>
    <dbReference type="NCBI Taxonomy" id="303"/>
    <lineage>
        <taxon>Bacteria</taxon>
        <taxon>Pseudomonadati</taxon>
        <taxon>Pseudomonadota</taxon>
        <taxon>Gammaproteobacteria</taxon>
        <taxon>Pseudomonadales</taxon>
        <taxon>Pseudomonadaceae</taxon>
        <taxon>Pseudomonas</taxon>
    </lineage>
</organism>
<feature type="transmembrane region" description="Helical" evidence="6">
    <location>
        <begin position="215"/>
        <end position="235"/>
    </location>
</feature>
<name>A0A3M8TN40_PSEPU</name>
<evidence type="ECO:0000256" key="2">
    <source>
        <dbReference type="ARBA" id="ARBA00022475"/>
    </source>
</evidence>
<evidence type="ECO:0000256" key="6">
    <source>
        <dbReference type="SAM" id="Phobius"/>
    </source>
</evidence>
<feature type="transmembrane region" description="Helical" evidence="6">
    <location>
        <begin position="385"/>
        <end position="408"/>
    </location>
</feature>
<accession>A0A3M8TN40</accession>
<feature type="transmembrane region" description="Helical" evidence="6">
    <location>
        <begin position="145"/>
        <end position="167"/>
    </location>
</feature>
<feature type="transmembrane region" description="Helical" evidence="6">
    <location>
        <begin position="86"/>
        <end position="108"/>
    </location>
</feature>
<evidence type="ECO:0000313" key="7">
    <source>
        <dbReference type="EMBL" id="RNF92520.1"/>
    </source>
</evidence>
<evidence type="ECO:0000313" key="8">
    <source>
        <dbReference type="Proteomes" id="UP000278162"/>
    </source>
</evidence>
<dbReference type="PANTHER" id="PTHR30250">
    <property type="entry name" value="PST FAMILY PREDICTED COLANIC ACID TRANSPORTER"/>
    <property type="match status" value="1"/>
</dbReference>
<keyword evidence="4 6" id="KW-1133">Transmembrane helix</keyword>
<dbReference type="RefSeq" id="WP_123084046.1">
    <property type="nucleotide sequence ID" value="NZ_RJAI01000014.1"/>
</dbReference>
<feature type="transmembrane region" description="Helical" evidence="6">
    <location>
        <begin position="420"/>
        <end position="438"/>
    </location>
</feature>
<feature type="transmembrane region" description="Helical" evidence="6">
    <location>
        <begin position="257"/>
        <end position="278"/>
    </location>
</feature>
<evidence type="ECO:0000256" key="1">
    <source>
        <dbReference type="ARBA" id="ARBA00004651"/>
    </source>
</evidence>
<feature type="transmembrane region" description="Helical" evidence="6">
    <location>
        <begin position="444"/>
        <end position="470"/>
    </location>
</feature>
<feature type="transmembrane region" description="Helical" evidence="6">
    <location>
        <begin position="114"/>
        <end position="133"/>
    </location>
</feature>
<dbReference type="EMBL" id="RJAI01000014">
    <property type="protein sequence ID" value="RNF92520.1"/>
    <property type="molecule type" value="Genomic_DNA"/>
</dbReference>
<feature type="transmembrane region" description="Helical" evidence="6">
    <location>
        <begin position="173"/>
        <end position="194"/>
    </location>
</feature>
<evidence type="ECO:0000256" key="5">
    <source>
        <dbReference type="ARBA" id="ARBA00023136"/>
    </source>
</evidence>
<keyword evidence="3 6" id="KW-0812">Transmembrane</keyword>
<sequence>MAISVRGNGFLGKFLLYVPVKLLPAFLTVFFIFFLYRFFPEDEYVSYSVSLSCSLIVAQLSAMWVGNSYVYYFSSSADQRALFSSCLYLVTSLAPFAALVAALVSILFSSAPDTFYCVLLLCLTQMYFFFMSSVCQAAFLVRQQLLAVVMQVVAQLGVIYFCYSSLGVTYSDAMFALSAGYGMAALIMLIGAVVRMGIHSPLAAKKAFGGDVRAVFNYGSALAPWMLGMLLMVAADRFAIGSLGIPGGDSYLSMKDLFVGAGGLLSMPLLMLVHPLIIKRFRDGVFEGALIQSSVGFLVVVFSLLWAVIALVGLSVFEQFTGKPISAPLGVLLIAYLGVFLNCAAVYVQKRLEVHRRMRLLAYFSLMAALVSLGLSYVGGLLLGLYGVALGVVIGQLLYFGVVTATILRKVDLYRGVVKPFFVSMMALAMGYLLQVALDASLGGVVWWVRALVWTLLFSFFSLVVVWKAVSWRDFMNAKMD</sequence>
<comment type="subcellular location">
    <subcellularLocation>
        <location evidence="1">Cell membrane</location>
        <topology evidence="1">Multi-pass membrane protein</topology>
    </subcellularLocation>
</comment>